<evidence type="ECO:0000256" key="1">
    <source>
        <dbReference type="ARBA" id="ARBA00022603"/>
    </source>
</evidence>
<sequence>MNCKYFGECGACRLYEDGYEGQLQQKLVQNRERFASYYKGDIALFCSLDEHYRARAEFKIWHEGDAIHYAMNHAEHKGVVFVDECPQVNEHIAALMPKLLDKIQKQAIGFKLFGADFLSSSSGEIVVSLLYHRKLDAAWEEKAKAIAKELGIYIIGRSRKQKVVIGQDYITESLLIKDKEYKFHYIENSFTQPNPRVNEQMIAWAMDAFAGVSGDLLELYCGAGNFTIPFATLFDKVLATEISKSSINAAKANMLLNDVHNIEFVRMSVEEFTKALKGVREFRRMAHIDMKKYNINTIFVDPPRSGMDEFSCHFSAQYDTIVYISCNPETLYRDLVILSQTHKIVSMALFDQFPYTHHVEMGVKLIKQNKLCKI</sequence>
<dbReference type="SUPFAM" id="SSF53335">
    <property type="entry name" value="S-adenosyl-L-methionine-dependent methyltransferases"/>
    <property type="match status" value="1"/>
</dbReference>
<dbReference type="GO" id="GO:0000049">
    <property type="term" value="F:tRNA binding"/>
    <property type="evidence" value="ECO:0007669"/>
    <property type="project" value="TreeGrafter"/>
</dbReference>
<accession>A0A1W1CP04</accession>
<keyword evidence="3" id="KW-0949">S-adenosyl-L-methionine</keyword>
<evidence type="ECO:0000313" key="5">
    <source>
        <dbReference type="EMBL" id="SFV67381.1"/>
    </source>
</evidence>
<keyword evidence="2 5" id="KW-0808">Transferase</keyword>
<proteinExistence type="inferred from homology"/>
<dbReference type="InterPro" id="IPR030391">
    <property type="entry name" value="MeTrfase_TrmA_CS"/>
</dbReference>
<keyword evidence="4" id="KW-0819">tRNA processing</keyword>
<dbReference type="GO" id="GO:0032259">
    <property type="term" value="P:methylation"/>
    <property type="evidence" value="ECO:0007669"/>
    <property type="project" value="UniProtKB-KW"/>
</dbReference>
<dbReference type="EMBL" id="FPHK01000104">
    <property type="protein sequence ID" value="SFV67381.1"/>
    <property type="molecule type" value="Genomic_DNA"/>
</dbReference>
<dbReference type="NCBIfam" id="TIGR02143">
    <property type="entry name" value="trmA_only"/>
    <property type="match status" value="1"/>
</dbReference>
<dbReference type="CDD" id="cd02440">
    <property type="entry name" value="AdoMet_MTases"/>
    <property type="match status" value="1"/>
</dbReference>
<dbReference type="PROSITE" id="PS01230">
    <property type="entry name" value="TRMA_1"/>
    <property type="match status" value="1"/>
</dbReference>
<dbReference type="PROSITE" id="PS51687">
    <property type="entry name" value="SAM_MT_RNA_M5U"/>
    <property type="match status" value="1"/>
</dbReference>
<keyword evidence="1 5" id="KW-0489">Methyltransferase</keyword>
<gene>
    <name evidence="5" type="ORF">MNB_SM-6-1482</name>
</gene>
<dbReference type="PANTHER" id="PTHR47790:SF2">
    <property type="entry name" value="TRNA_TMRNA (URACIL-C(5))-METHYLTRANSFERASE"/>
    <property type="match status" value="1"/>
</dbReference>
<dbReference type="InterPro" id="IPR030390">
    <property type="entry name" value="MeTrfase_TrmA_AS"/>
</dbReference>
<dbReference type="GO" id="GO:0019843">
    <property type="term" value="F:rRNA binding"/>
    <property type="evidence" value="ECO:0007669"/>
    <property type="project" value="TreeGrafter"/>
</dbReference>
<dbReference type="Gene3D" id="3.40.50.150">
    <property type="entry name" value="Vaccinia Virus protein VP39"/>
    <property type="match status" value="1"/>
</dbReference>
<dbReference type="AlphaFoldDB" id="A0A1W1CP04"/>
<dbReference type="GO" id="GO:0008033">
    <property type="term" value="P:tRNA processing"/>
    <property type="evidence" value="ECO:0007669"/>
    <property type="project" value="UniProtKB-KW"/>
</dbReference>
<evidence type="ECO:0000256" key="2">
    <source>
        <dbReference type="ARBA" id="ARBA00022679"/>
    </source>
</evidence>
<dbReference type="EC" id="2.1.1.35" evidence="5"/>
<dbReference type="Pfam" id="PF05958">
    <property type="entry name" value="tRNA_U5-meth_tr"/>
    <property type="match status" value="1"/>
</dbReference>
<dbReference type="GO" id="GO:0005829">
    <property type="term" value="C:cytosol"/>
    <property type="evidence" value="ECO:0007669"/>
    <property type="project" value="TreeGrafter"/>
</dbReference>
<evidence type="ECO:0000256" key="4">
    <source>
        <dbReference type="ARBA" id="ARBA00022694"/>
    </source>
</evidence>
<name>A0A1W1CP04_9ZZZZ</name>
<dbReference type="PANTHER" id="PTHR47790">
    <property type="entry name" value="TRNA/TMRNA (URACIL-C(5))-METHYLTRANSFERASE"/>
    <property type="match status" value="1"/>
</dbReference>
<reference evidence="5" key="1">
    <citation type="submission" date="2016-10" db="EMBL/GenBank/DDBJ databases">
        <authorList>
            <person name="de Groot N.N."/>
        </authorList>
    </citation>
    <scope>NUCLEOTIDE SEQUENCE</scope>
</reference>
<dbReference type="GO" id="GO:0030697">
    <property type="term" value="F:tRNA (uracil(54)-C5)-methyltransferase activity, S-adenosyl methionine-dependent"/>
    <property type="evidence" value="ECO:0007669"/>
    <property type="project" value="UniProtKB-EC"/>
</dbReference>
<dbReference type="InterPro" id="IPR029063">
    <property type="entry name" value="SAM-dependent_MTases_sf"/>
</dbReference>
<dbReference type="GO" id="GO:0009451">
    <property type="term" value="P:RNA modification"/>
    <property type="evidence" value="ECO:0007669"/>
    <property type="project" value="UniProtKB-ARBA"/>
</dbReference>
<organism evidence="5">
    <name type="scientific">hydrothermal vent metagenome</name>
    <dbReference type="NCBI Taxonomy" id="652676"/>
    <lineage>
        <taxon>unclassified sequences</taxon>
        <taxon>metagenomes</taxon>
        <taxon>ecological metagenomes</taxon>
    </lineage>
</organism>
<dbReference type="Gene3D" id="2.40.50.1070">
    <property type="match status" value="1"/>
</dbReference>
<dbReference type="InterPro" id="IPR010280">
    <property type="entry name" value="U5_MeTrfase_fam"/>
</dbReference>
<dbReference type="FunFam" id="3.40.50.150:FF:000012">
    <property type="entry name" value="tRNA/tmRNA (uracil-C(5))-methyltransferase"/>
    <property type="match status" value="1"/>
</dbReference>
<dbReference type="HAMAP" id="MF_01011">
    <property type="entry name" value="RNA_methyltr_TrmA"/>
    <property type="match status" value="1"/>
</dbReference>
<dbReference type="InterPro" id="IPR011869">
    <property type="entry name" value="TrmA_MeTrfase"/>
</dbReference>
<protein>
    <submittedName>
        <fullName evidence="5">tRNA (Uracil54-C5-)-methyltransferase</fullName>
        <ecNumber evidence="5">2.1.1.35</ecNumber>
    </submittedName>
</protein>
<evidence type="ECO:0000256" key="3">
    <source>
        <dbReference type="ARBA" id="ARBA00022691"/>
    </source>
</evidence>
<dbReference type="PROSITE" id="PS01231">
    <property type="entry name" value="TRMA_2"/>
    <property type="match status" value="1"/>
</dbReference>